<reference evidence="1 2" key="1">
    <citation type="journal article" date="2016" name="Nat. Commun.">
        <title>Thousands of microbial genomes shed light on interconnected biogeochemical processes in an aquifer system.</title>
        <authorList>
            <person name="Anantharaman K."/>
            <person name="Brown C.T."/>
            <person name="Hug L.A."/>
            <person name="Sharon I."/>
            <person name="Castelle C.J."/>
            <person name="Probst A.J."/>
            <person name="Thomas B.C."/>
            <person name="Singh A."/>
            <person name="Wilkins M.J."/>
            <person name="Karaoz U."/>
            <person name="Brodie E.L."/>
            <person name="Williams K.H."/>
            <person name="Hubbard S.S."/>
            <person name="Banfield J.F."/>
        </authorList>
    </citation>
    <scope>NUCLEOTIDE SEQUENCE [LARGE SCALE GENOMIC DNA]</scope>
</reference>
<comment type="caution">
    <text evidence="1">The sequence shown here is derived from an EMBL/GenBank/DDBJ whole genome shotgun (WGS) entry which is preliminary data.</text>
</comment>
<evidence type="ECO:0000313" key="2">
    <source>
        <dbReference type="Proteomes" id="UP000176424"/>
    </source>
</evidence>
<dbReference type="EMBL" id="MEXR01000060">
    <property type="protein sequence ID" value="OGD08310.1"/>
    <property type="molecule type" value="Genomic_DNA"/>
</dbReference>
<dbReference type="Proteomes" id="UP000176424">
    <property type="component" value="Unassembled WGS sequence"/>
</dbReference>
<organism evidence="1 2">
    <name type="scientific">Candidatus Amesbacteria bacterium RIFOXYB1_FULL_44_23</name>
    <dbReference type="NCBI Taxonomy" id="1797263"/>
    <lineage>
        <taxon>Bacteria</taxon>
        <taxon>Candidatus Amesiibacteriota</taxon>
    </lineage>
</organism>
<sequence>MTKKRTYSDRKQYMINAVAKRRRKVRELAIESKGGKCEICGYNKCIGALELHHAFGSKSFSISEKGYTRSWEKVRSEIEKCVLLCANCHREVASGLITLKQK</sequence>
<evidence type="ECO:0000313" key="1">
    <source>
        <dbReference type="EMBL" id="OGD08310.1"/>
    </source>
</evidence>
<evidence type="ECO:0008006" key="3">
    <source>
        <dbReference type="Google" id="ProtNLM"/>
    </source>
</evidence>
<proteinExistence type="predicted"/>
<accession>A0A1F4ZPU8</accession>
<name>A0A1F4ZPU8_9BACT</name>
<protein>
    <recommendedName>
        <fullName evidence="3">HNH nuclease domain-containing protein</fullName>
    </recommendedName>
</protein>
<gene>
    <name evidence="1" type="ORF">A2397_03715</name>
</gene>
<dbReference type="AlphaFoldDB" id="A0A1F4ZPU8"/>